<gene>
    <name evidence="2" type="ORF">BN8_00136</name>
</gene>
<organism evidence="2 3">
    <name type="scientific">Fibrisoma limi BUZ 3</name>
    <dbReference type="NCBI Taxonomy" id="1185876"/>
    <lineage>
        <taxon>Bacteria</taxon>
        <taxon>Pseudomonadati</taxon>
        <taxon>Bacteroidota</taxon>
        <taxon>Cytophagia</taxon>
        <taxon>Cytophagales</taxon>
        <taxon>Spirosomataceae</taxon>
        <taxon>Fibrisoma</taxon>
    </lineage>
</organism>
<evidence type="ECO:0000313" key="2">
    <source>
        <dbReference type="EMBL" id="CCH51221.1"/>
    </source>
</evidence>
<dbReference type="EMBL" id="CAIT01000004">
    <property type="protein sequence ID" value="CCH51221.1"/>
    <property type="molecule type" value="Genomic_DNA"/>
</dbReference>
<comment type="caution">
    <text evidence="2">The sequence shown here is derived from an EMBL/GenBank/DDBJ whole genome shotgun (WGS) entry which is preliminary data.</text>
</comment>
<sequence>MPSNKNHRLQRIYLVVEMTLYVAIAAASAYFVIQ</sequence>
<dbReference type="STRING" id="1185876.BN8_00136"/>
<keyword evidence="3" id="KW-1185">Reference proteome</keyword>
<keyword evidence="1" id="KW-0812">Transmembrane</keyword>
<feature type="transmembrane region" description="Helical" evidence="1">
    <location>
        <begin position="12"/>
        <end position="33"/>
    </location>
</feature>
<protein>
    <submittedName>
        <fullName evidence="2">Uncharacterized protein</fullName>
    </submittedName>
</protein>
<reference evidence="2 3" key="1">
    <citation type="journal article" date="2012" name="J. Bacteriol.">
        <title>Genome Sequence of the Filamentous Bacterium Fibrisoma limi BUZ 3T.</title>
        <authorList>
            <person name="Filippini M."/>
            <person name="Qi W."/>
            <person name="Jaenicke S."/>
            <person name="Goesmann A."/>
            <person name="Smits T.H."/>
            <person name="Bagheri H.C."/>
        </authorList>
    </citation>
    <scope>NUCLEOTIDE SEQUENCE [LARGE SCALE GENOMIC DNA]</scope>
    <source>
        <strain evidence="3">BUZ 3T</strain>
    </source>
</reference>
<dbReference type="Proteomes" id="UP000009309">
    <property type="component" value="Unassembled WGS sequence"/>
</dbReference>
<keyword evidence="1" id="KW-1133">Transmembrane helix</keyword>
<name>I2GBE7_9BACT</name>
<dbReference type="AlphaFoldDB" id="I2GBE7"/>
<evidence type="ECO:0000313" key="3">
    <source>
        <dbReference type="Proteomes" id="UP000009309"/>
    </source>
</evidence>
<proteinExistence type="predicted"/>
<keyword evidence="1" id="KW-0472">Membrane</keyword>
<evidence type="ECO:0000256" key="1">
    <source>
        <dbReference type="SAM" id="Phobius"/>
    </source>
</evidence>
<accession>I2GBE7</accession>